<dbReference type="AlphaFoldDB" id="A0A0D2QCX0"/>
<dbReference type="Proteomes" id="UP000054270">
    <property type="component" value="Unassembled WGS sequence"/>
</dbReference>
<name>A0A0D2QCX0_HYPSF</name>
<keyword evidence="3" id="KW-1185">Reference proteome</keyword>
<sequence length="226" mass="24831">MRHFTIGTRSITTDDAPEILAFLPVGPSQFALTPVCACNFQTQNSIAPTDVRRMSLRAMTHHQMSNDNKQNPEKSALAEGPFARCGCSAVWTCPRTYLHAQRLPSHRAAYLELEVSARRNPQSGPPPRWLYPRCPTRVGAGQRSARAAFACASSGRCHARPHATTACACPSYPYEYQSPRRWYPSAPHSDHCSALSSPLSMCDPANASHSRRAPRCPRDAVSLTPS</sequence>
<proteinExistence type="predicted"/>
<protein>
    <submittedName>
        <fullName evidence="2">Uncharacterized protein</fullName>
    </submittedName>
</protein>
<gene>
    <name evidence="2" type="ORF">HYPSUDRAFT_523742</name>
</gene>
<organism evidence="2 3">
    <name type="scientific">Hypholoma sublateritium (strain FD-334 SS-4)</name>
    <dbReference type="NCBI Taxonomy" id="945553"/>
    <lineage>
        <taxon>Eukaryota</taxon>
        <taxon>Fungi</taxon>
        <taxon>Dikarya</taxon>
        <taxon>Basidiomycota</taxon>
        <taxon>Agaricomycotina</taxon>
        <taxon>Agaricomycetes</taxon>
        <taxon>Agaricomycetidae</taxon>
        <taxon>Agaricales</taxon>
        <taxon>Agaricineae</taxon>
        <taxon>Strophariaceae</taxon>
        <taxon>Hypholoma</taxon>
    </lineage>
</organism>
<reference evidence="3" key="1">
    <citation type="submission" date="2014-04" db="EMBL/GenBank/DDBJ databases">
        <title>Evolutionary Origins and Diversification of the Mycorrhizal Mutualists.</title>
        <authorList>
            <consortium name="DOE Joint Genome Institute"/>
            <consortium name="Mycorrhizal Genomics Consortium"/>
            <person name="Kohler A."/>
            <person name="Kuo A."/>
            <person name="Nagy L.G."/>
            <person name="Floudas D."/>
            <person name="Copeland A."/>
            <person name="Barry K.W."/>
            <person name="Cichocki N."/>
            <person name="Veneault-Fourrey C."/>
            <person name="LaButti K."/>
            <person name="Lindquist E.A."/>
            <person name="Lipzen A."/>
            <person name="Lundell T."/>
            <person name="Morin E."/>
            <person name="Murat C."/>
            <person name="Riley R."/>
            <person name="Ohm R."/>
            <person name="Sun H."/>
            <person name="Tunlid A."/>
            <person name="Henrissat B."/>
            <person name="Grigoriev I.V."/>
            <person name="Hibbett D.S."/>
            <person name="Martin F."/>
        </authorList>
    </citation>
    <scope>NUCLEOTIDE SEQUENCE [LARGE SCALE GENOMIC DNA]</scope>
    <source>
        <strain evidence="3">FD-334 SS-4</strain>
    </source>
</reference>
<evidence type="ECO:0000313" key="2">
    <source>
        <dbReference type="EMBL" id="KJA29475.1"/>
    </source>
</evidence>
<evidence type="ECO:0000313" key="3">
    <source>
        <dbReference type="Proteomes" id="UP000054270"/>
    </source>
</evidence>
<feature type="region of interest" description="Disordered" evidence="1">
    <location>
        <begin position="204"/>
        <end position="226"/>
    </location>
</feature>
<evidence type="ECO:0000256" key="1">
    <source>
        <dbReference type="SAM" id="MobiDB-lite"/>
    </source>
</evidence>
<dbReference type="EMBL" id="KN817519">
    <property type="protein sequence ID" value="KJA29475.1"/>
    <property type="molecule type" value="Genomic_DNA"/>
</dbReference>
<accession>A0A0D2QCX0</accession>